<proteinExistence type="predicted"/>
<sequence>MSTGAGQQSGETDRCGWVCYLAYALPVSTIRKEQLCIII</sequence>
<protein>
    <submittedName>
        <fullName evidence="1">Uncharacterized protein</fullName>
    </submittedName>
</protein>
<reference evidence="1" key="1">
    <citation type="journal article" date="2021" name="Proc. Natl. Acad. Sci. U.S.A.">
        <title>A Catalog of Tens of Thousands of Viruses from Human Metagenomes Reveals Hidden Associations with Chronic Diseases.</title>
        <authorList>
            <person name="Tisza M.J."/>
            <person name="Buck C.B."/>
        </authorList>
    </citation>
    <scope>NUCLEOTIDE SEQUENCE</scope>
    <source>
        <strain evidence="1">CtfAL26</strain>
    </source>
</reference>
<accession>A0A8S5PF48</accession>
<name>A0A8S5PF48_9CAUD</name>
<organism evidence="1">
    <name type="scientific">Podoviridae sp. ctfAL26</name>
    <dbReference type="NCBI Taxonomy" id="2825265"/>
    <lineage>
        <taxon>Viruses</taxon>
        <taxon>Duplodnaviria</taxon>
        <taxon>Heunggongvirae</taxon>
        <taxon>Uroviricota</taxon>
        <taxon>Caudoviricetes</taxon>
    </lineage>
</organism>
<dbReference type="EMBL" id="BK015402">
    <property type="protein sequence ID" value="DAE05067.1"/>
    <property type="molecule type" value="Genomic_DNA"/>
</dbReference>
<evidence type="ECO:0000313" key="1">
    <source>
        <dbReference type="EMBL" id="DAE05067.1"/>
    </source>
</evidence>